<dbReference type="InParanoid" id="A0A0C3ALM9"/>
<feature type="compositionally biased region" description="Polar residues" evidence="4">
    <location>
        <begin position="895"/>
        <end position="912"/>
    </location>
</feature>
<dbReference type="GO" id="GO:0003684">
    <property type="term" value="F:damaged DNA binding"/>
    <property type="evidence" value="ECO:0007669"/>
    <property type="project" value="TreeGrafter"/>
</dbReference>
<keyword evidence="2" id="KW-0378">Hydrolase</keyword>
<sequence length="963" mass="105907">MLLRHEVYAERSFYDHEYRAEKTRTYGHLKIGPSVMPNGEKFYAGCRDLLHAVPLRTPTEFELSDNEKVIITLIDANHCPGAVMFLIEGPRGSILHTGDMRAEPWLLPVLSRDPFLQPYLADSTDNLNVFVTRREGMHMEATEVVKTLEAVYLDTANLLSSAMLPSKEYAVQGLIELIALFPPSTYFFLNCWTWGYEDVLKGVARAFHCNIHLDRYKYSVYSEVSDPSLRRLGTQDASSTRFHACERFDRCSFVDVPPYDFGVEGCIAPPSKEGKRVIYVNPVSMDCVQWENYKTEVKRQVVRGKTVDSLLVPLVRHSPLPELMNFVALFRPYRVIPNTLNPSFDGLDWGAMRTMFEGCVSPLPTAEQRSQFSCVIAPLRSLASHPIAASLSHPAIFSATSGWEHLIADLVHGNDEIDVSIQNLIGPSSAAEKWADMGGKRTKIEVLRAWLGRGQNKGIIQRLQEVEQESDEEEMGRSAAHALARPSRVAGLFAPIRPNDPPRSTATVRRHAVDSDDSSDEGGSDDHARTAWKLFGSGIPEGVPRHWLSPQRDSQSQIGVVEGGGTLPTPVSSPVARPIAAAEKGSPLCPSPFATLDNIEFATSISPDMRLDSTTQHSETGERLFTCIDNLVGAPPSADTNIRSSGVQPQGTRSGEQSLIPHSHQRKRSVEEFSMESENSGLSIVPAKRPKIDQVRSTAKTEADRSNKMDQPSDRLPAIRSTPAHSPSSSISPRKLTKVATVPEIIVQAPPPTRSLQENQTPGSTSSSVARSARPTLPFLVTKSWNKDGPPAPTKSSSEVIRRSPSHLSKDSPIYAPLHRVASSHSVTEVAIIATSSESHGVPSVSDLPVSPRTAERRARRAEQKILTEKLRLACPQRARANKRARRESGGSGPLASQGTSVALPSNSSQPPSAMDCLREGSSTAVHARVNWEKSLRLAEEVREAVKNGRRVSDVLPRLRCLR</sequence>
<dbReference type="HOGENOM" id="CLU_008345_0_0_1"/>
<dbReference type="EMBL" id="KN822020">
    <property type="protein sequence ID" value="KIM65857.1"/>
    <property type="molecule type" value="Genomic_DNA"/>
</dbReference>
<dbReference type="Gene3D" id="3.60.15.10">
    <property type="entry name" value="Ribonuclease Z/Hydroxyacylglutathione hydrolase-like"/>
    <property type="match status" value="1"/>
</dbReference>
<keyword evidence="1" id="KW-0540">Nuclease</keyword>
<dbReference type="STRING" id="1036808.A0A0C3ALM9"/>
<keyword evidence="6" id="KW-1185">Reference proteome</keyword>
<dbReference type="InterPro" id="IPR036866">
    <property type="entry name" value="RibonucZ/Hydroxyglut_hydro"/>
</dbReference>
<dbReference type="OrthoDB" id="5561659at2759"/>
<reference evidence="5 6" key="1">
    <citation type="submission" date="2014-04" db="EMBL/GenBank/DDBJ databases">
        <authorList>
            <consortium name="DOE Joint Genome Institute"/>
            <person name="Kuo A."/>
            <person name="Kohler A."/>
            <person name="Nagy L.G."/>
            <person name="Floudas D."/>
            <person name="Copeland A."/>
            <person name="Barry K.W."/>
            <person name="Cichocki N."/>
            <person name="Veneault-Fourrey C."/>
            <person name="LaButti K."/>
            <person name="Lindquist E.A."/>
            <person name="Lipzen A."/>
            <person name="Lundell T."/>
            <person name="Morin E."/>
            <person name="Murat C."/>
            <person name="Sun H."/>
            <person name="Tunlid A."/>
            <person name="Henrissat B."/>
            <person name="Grigoriev I.V."/>
            <person name="Hibbett D.S."/>
            <person name="Martin F."/>
            <person name="Nordberg H.P."/>
            <person name="Cantor M.N."/>
            <person name="Hua S.X."/>
        </authorList>
    </citation>
    <scope>NUCLEOTIDE SEQUENCE [LARGE SCALE GENOMIC DNA]</scope>
    <source>
        <strain evidence="5 6">Foug A</strain>
    </source>
</reference>
<accession>A0A0C3ALM9</accession>
<feature type="compositionally biased region" description="Low complexity" evidence="4">
    <location>
        <begin position="721"/>
        <end position="733"/>
    </location>
</feature>
<evidence type="ECO:0000313" key="5">
    <source>
        <dbReference type="EMBL" id="KIM65857.1"/>
    </source>
</evidence>
<evidence type="ECO:0000256" key="1">
    <source>
        <dbReference type="ARBA" id="ARBA00022722"/>
    </source>
</evidence>
<dbReference type="GO" id="GO:0036297">
    <property type="term" value="P:interstrand cross-link repair"/>
    <property type="evidence" value="ECO:0007669"/>
    <property type="project" value="TreeGrafter"/>
</dbReference>
<feature type="region of interest" description="Disordered" evidence="4">
    <location>
        <begin position="748"/>
        <end position="812"/>
    </location>
</feature>
<dbReference type="GO" id="GO:0035312">
    <property type="term" value="F:5'-3' DNA exonuclease activity"/>
    <property type="evidence" value="ECO:0007669"/>
    <property type="project" value="TreeGrafter"/>
</dbReference>
<evidence type="ECO:0008006" key="7">
    <source>
        <dbReference type="Google" id="ProtNLM"/>
    </source>
</evidence>
<evidence type="ECO:0000256" key="2">
    <source>
        <dbReference type="ARBA" id="ARBA00022801"/>
    </source>
</evidence>
<dbReference type="AlphaFoldDB" id="A0A0C3ALM9"/>
<dbReference type="GO" id="GO:0006303">
    <property type="term" value="P:double-strand break repair via nonhomologous end joining"/>
    <property type="evidence" value="ECO:0007669"/>
    <property type="project" value="TreeGrafter"/>
</dbReference>
<feature type="compositionally biased region" description="Polar residues" evidence="4">
    <location>
        <begin position="754"/>
        <end position="770"/>
    </location>
</feature>
<dbReference type="PANTHER" id="PTHR23240:SF8">
    <property type="entry name" value="PROTEIN ARTEMIS"/>
    <property type="match status" value="1"/>
</dbReference>
<dbReference type="Proteomes" id="UP000053989">
    <property type="component" value="Unassembled WGS sequence"/>
</dbReference>
<feature type="compositionally biased region" description="Basic and acidic residues" evidence="4">
    <location>
        <begin position="690"/>
        <end position="713"/>
    </location>
</feature>
<keyword evidence="3" id="KW-0269">Exonuclease</keyword>
<name>A0A0C3ALM9_9AGAM</name>
<feature type="region of interest" description="Disordered" evidence="4">
    <location>
        <begin position="491"/>
        <end position="528"/>
    </location>
</feature>
<feature type="compositionally biased region" description="Polar residues" evidence="4">
    <location>
        <begin position="638"/>
        <end position="657"/>
    </location>
</feature>
<gene>
    <name evidence="5" type="ORF">SCLCIDRAFT_1211858</name>
</gene>
<organism evidence="5 6">
    <name type="scientific">Scleroderma citrinum Foug A</name>
    <dbReference type="NCBI Taxonomy" id="1036808"/>
    <lineage>
        <taxon>Eukaryota</taxon>
        <taxon>Fungi</taxon>
        <taxon>Dikarya</taxon>
        <taxon>Basidiomycota</taxon>
        <taxon>Agaricomycotina</taxon>
        <taxon>Agaricomycetes</taxon>
        <taxon>Agaricomycetidae</taxon>
        <taxon>Boletales</taxon>
        <taxon>Sclerodermatineae</taxon>
        <taxon>Sclerodermataceae</taxon>
        <taxon>Scleroderma</taxon>
    </lineage>
</organism>
<dbReference type="Gene3D" id="3.40.50.12650">
    <property type="match status" value="1"/>
</dbReference>
<feature type="region of interest" description="Disordered" evidence="4">
    <location>
        <begin position="631"/>
        <end position="736"/>
    </location>
</feature>
<evidence type="ECO:0000313" key="6">
    <source>
        <dbReference type="Proteomes" id="UP000053989"/>
    </source>
</evidence>
<reference evidence="6" key="2">
    <citation type="submission" date="2015-01" db="EMBL/GenBank/DDBJ databases">
        <title>Evolutionary Origins and Diversification of the Mycorrhizal Mutualists.</title>
        <authorList>
            <consortium name="DOE Joint Genome Institute"/>
            <consortium name="Mycorrhizal Genomics Consortium"/>
            <person name="Kohler A."/>
            <person name="Kuo A."/>
            <person name="Nagy L.G."/>
            <person name="Floudas D."/>
            <person name="Copeland A."/>
            <person name="Barry K.W."/>
            <person name="Cichocki N."/>
            <person name="Veneault-Fourrey C."/>
            <person name="LaButti K."/>
            <person name="Lindquist E.A."/>
            <person name="Lipzen A."/>
            <person name="Lundell T."/>
            <person name="Morin E."/>
            <person name="Murat C."/>
            <person name="Riley R."/>
            <person name="Ohm R."/>
            <person name="Sun H."/>
            <person name="Tunlid A."/>
            <person name="Henrissat B."/>
            <person name="Grigoriev I.V."/>
            <person name="Hibbett D.S."/>
            <person name="Martin F."/>
        </authorList>
    </citation>
    <scope>NUCLEOTIDE SEQUENCE [LARGE SCALE GENOMIC DNA]</scope>
    <source>
        <strain evidence="6">Foug A</strain>
    </source>
</reference>
<evidence type="ECO:0000256" key="3">
    <source>
        <dbReference type="ARBA" id="ARBA00022839"/>
    </source>
</evidence>
<feature type="region of interest" description="Disordered" evidence="4">
    <location>
        <begin position="878"/>
        <end position="918"/>
    </location>
</feature>
<dbReference type="SUPFAM" id="SSF56281">
    <property type="entry name" value="Metallo-hydrolase/oxidoreductase"/>
    <property type="match status" value="1"/>
</dbReference>
<dbReference type="GO" id="GO:0000723">
    <property type="term" value="P:telomere maintenance"/>
    <property type="evidence" value="ECO:0007669"/>
    <property type="project" value="TreeGrafter"/>
</dbReference>
<evidence type="ECO:0000256" key="4">
    <source>
        <dbReference type="SAM" id="MobiDB-lite"/>
    </source>
</evidence>
<dbReference type="PANTHER" id="PTHR23240">
    <property type="entry name" value="DNA CROSS-LINK REPAIR PROTEIN PSO2/SNM1-RELATED"/>
    <property type="match status" value="1"/>
</dbReference>
<protein>
    <recommendedName>
        <fullName evidence="7">DNA repair metallo-beta-lactamase domain-containing protein</fullName>
    </recommendedName>
</protein>
<proteinExistence type="predicted"/>